<feature type="compositionally biased region" description="Polar residues" evidence="1">
    <location>
        <begin position="865"/>
        <end position="875"/>
    </location>
</feature>
<dbReference type="PANTHER" id="PTHR30441">
    <property type="entry name" value="DUF748 DOMAIN-CONTAINING PROTEIN"/>
    <property type="match status" value="1"/>
</dbReference>
<sequence length="903" mass="98085">MLKKILKFTGITFIILLLAAIAIPYFFKDKIMAKVKSELNDNLNAKVDFKDVDISLIRHFPRLAVGLEDLQVIGKDSFKDDTLLSVHKIDVALNLMSVIKGKQMDIYNIALIQPRIHAIVDKDGHANWDITKPDTAAKTSTDTSKTSFALSLKQYSIEDAYISYDDRQGNMFMEVAGLNHKGSGDFTQDKFTLNTHTDASGVTFKYGLIPYLSSVKTALDADIQIDNTTSTYTLKDAKASLNNLVLNFAGLFRIVNDSTYGMDFNFKSPGNEFKDLLSLVPAIYAADFNKIKTSGKAAFDGYVKGNYSPVQMPSFGLNLAVTDGFFQYPDLPKPVKNIQLAVKISNPDGVPDHTVINMSKGHLEMDNTPVDMRVLVQTPISDMYVDAAAKGKLDLSTIPQYVKLASGTALQGLLDADISAKGNMSAIEKQQYDKFYAAGSLQLSNMLYKSKDYPDGVKVNNLALQFNPKNVTVKDLNAEYLGSHFQADGEVNNLLAYALKNEALDGKFNVKADQINLDKWMPATETAPAATPAAKKEGDAAAASSAPFPVPANLNIAMNANVGKVHYDKVDLNNLVGALTVKDETVSMQQLKAEALQGTMAITGSYSTKVSKANPDINLTYDVQRIDIQQAFNAFNTVRSLMPIGKFLNGKITSQLTMHGKLGKDMMPDMNTLTGDGNLLLIEGVLKQFAPVDQLASSLNISQLKDISLRDIKNYFAFENGRVKVNPFKVTVAGIRMDIAGSHGFDQSLDYSLQLALPRSLMGTAGNNLVNSLASQAQSRGVNVNVGDSVHLAVAMGGNIMKPSLKTDLRESANNLKAQATQLVKDKVDTIKSTVRDSVNSLKNQAVNSVKDELKNQLLGKKDSTSSGNGVQNLGKQAGESAKGVLNGLFGKKKQPATDSTKH</sequence>
<dbReference type="GO" id="GO:0005886">
    <property type="term" value="C:plasma membrane"/>
    <property type="evidence" value="ECO:0007669"/>
    <property type="project" value="TreeGrafter"/>
</dbReference>
<dbReference type="OrthoDB" id="596403at2"/>
<keyword evidence="3" id="KW-1185">Reference proteome</keyword>
<evidence type="ECO:0000256" key="1">
    <source>
        <dbReference type="SAM" id="MobiDB-lite"/>
    </source>
</evidence>
<proteinExistence type="predicted"/>
<dbReference type="Proteomes" id="UP000249819">
    <property type="component" value="Unassembled WGS sequence"/>
</dbReference>
<organism evidence="2 3">
    <name type="scientific">Chitinophaga dinghuensis</name>
    <dbReference type="NCBI Taxonomy" id="1539050"/>
    <lineage>
        <taxon>Bacteria</taxon>
        <taxon>Pseudomonadati</taxon>
        <taxon>Bacteroidota</taxon>
        <taxon>Chitinophagia</taxon>
        <taxon>Chitinophagales</taxon>
        <taxon>Chitinophagaceae</taxon>
        <taxon>Chitinophaga</taxon>
    </lineage>
</organism>
<accession>A0A327W286</accession>
<comment type="caution">
    <text evidence="2">The sequence shown here is derived from an EMBL/GenBank/DDBJ whole genome shotgun (WGS) entry which is preliminary data.</text>
</comment>
<evidence type="ECO:0000313" key="2">
    <source>
        <dbReference type="EMBL" id="RAJ83359.1"/>
    </source>
</evidence>
<dbReference type="RefSeq" id="WP_111592010.1">
    <property type="nucleotide sequence ID" value="NZ_QLMA01000003.1"/>
</dbReference>
<dbReference type="PANTHER" id="PTHR30441:SF8">
    <property type="entry name" value="DUF748 DOMAIN-CONTAINING PROTEIN"/>
    <property type="match status" value="1"/>
</dbReference>
<dbReference type="EMBL" id="QLMA01000003">
    <property type="protein sequence ID" value="RAJ83359.1"/>
    <property type="molecule type" value="Genomic_DNA"/>
</dbReference>
<name>A0A327W286_9BACT</name>
<dbReference type="AlphaFoldDB" id="A0A327W286"/>
<evidence type="ECO:0000313" key="3">
    <source>
        <dbReference type="Proteomes" id="UP000249819"/>
    </source>
</evidence>
<gene>
    <name evidence="2" type="ORF">CLV59_103326</name>
</gene>
<feature type="region of interest" description="Disordered" evidence="1">
    <location>
        <begin position="858"/>
        <end position="878"/>
    </location>
</feature>
<dbReference type="InterPro" id="IPR052894">
    <property type="entry name" value="AsmA-related"/>
</dbReference>
<protein>
    <submittedName>
        <fullName evidence="2">AsmA-like protein</fullName>
    </submittedName>
</protein>
<dbReference type="GO" id="GO:0090313">
    <property type="term" value="P:regulation of protein targeting to membrane"/>
    <property type="evidence" value="ECO:0007669"/>
    <property type="project" value="TreeGrafter"/>
</dbReference>
<reference evidence="2 3" key="1">
    <citation type="submission" date="2018-06" db="EMBL/GenBank/DDBJ databases">
        <title>Genomic Encyclopedia of Archaeal and Bacterial Type Strains, Phase II (KMG-II): from individual species to whole genera.</title>
        <authorList>
            <person name="Goeker M."/>
        </authorList>
    </citation>
    <scope>NUCLEOTIDE SEQUENCE [LARGE SCALE GENOMIC DNA]</scope>
    <source>
        <strain evidence="2 3">DSM 29821</strain>
    </source>
</reference>